<dbReference type="GO" id="GO:0051087">
    <property type="term" value="F:protein-folding chaperone binding"/>
    <property type="evidence" value="ECO:0007669"/>
    <property type="project" value="InterPro"/>
</dbReference>
<name>A0A8K0XQK4_9AGAR</name>
<evidence type="ECO:0000256" key="2">
    <source>
        <dbReference type="ARBA" id="ARBA00023186"/>
    </source>
</evidence>
<evidence type="ECO:0000256" key="1">
    <source>
        <dbReference type="ARBA" id="ARBA00010476"/>
    </source>
</evidence>
<dbReference type="InterPro" id="IPR009073">
    <property type="entry name" value="HscB_oligo_C"/>
</dbReference>
<feature type="coiled-coil region" evidence="3">
    <location>
        <begin position="97"/>
        <end position="124"/>
    </location>
</feature>
<dbReference type="Pfam" id="PF07743">
    <property type="entry name" value="HSCB_C"/>
    <property type="match status" value="1"/>
</dbReference>
<dbReference type="InterPro" id="IPR036869">
    <property type="entry name" value="J_dom_sf"/>
</dbReference>
<reference evidence="5" key="1">
    <citation type="journal article" date="2021" name="New Phytol.">
        <title>Evolutionary innovations through gain and loss of genes in the ectomycorrhizal Boletales.</title>
        <authorList>
            <person name="Wu G."/>
            <person name="Miyauchi S."/>
            <person name="Morin E."/>
            <person name="Kuo A."/>
            <person name="Drula E."/>
            <person name="Varga T."/>
            <person name="Kohler A."/>
            <person name="Feng B."/>
            <person name="Cao Y."/>
            <person name="Lipzen A."/>
            <person name="Daum C."/>
            <person name="Hundley H."/>
            <person name="Pangilinan J."/>
            <person name="Johnson J."/>
            <person name="Barry K."/>
            <person name="LaButti K."/>
            <person name="Ng V."/>
            <person name="Ahrendt S."/>
            <person name="Min B."/>
            <person name="Choi I.G."/>
            <person name="Park H."/>
            <person name="Plett J.M."/>
            <person name="Magnuson J."/>
            <person name="Spatafora J.W."/>
            <person name="Nagy L.G."/>
            <person name="Henrissat B."/>
            <person name="Grigoriev I.V."/>
            <person name="Yang Z.L."/>
            <person name="Xu J."/>
            <person name="Martin F.M."/>
        </authorList>
    </citation>
    <scope>NUCLEOTIDE SEQUENCE</scope>
    <source>
        <strain evidence="5">KKN 215</strain>
    </source>
</reference>
<dbReference type="NCBIfam" id="TIGR00714">
    <property type="entry name" value="hscB"/>
    <property type="match status" value="1"/>
</dbReference>
<accession>A0A8K0XQK4</accession>
<feature type="domain" description="Co-chaperone HscB C-terminal oligomerisation" evidence="4">
    <location>
        <begin position="90"/>
        <end position="160"/>
    </location>
</feature>
<dbReference type="Gene3D" id="1.20.1280.20">
    <property type="entry name" value="HscB, C-terminal domain"/>
    <property type="match status" value="1"/>
</dbReference>
<dbReference type="OrthoDB" id="448954at2759"/>
<protein>
    <recommendedName>
        <fullName evidence="4">Co-chaperone HscB C-terminal oligomerisation domain-containing protein</fullName>
    </recommendedName>
</protein>
<comment type="similarity">
    <text evidence="1">Belongs to the HscB family.</text>
</comment>
<evidence type="ECO:0000259" key="4">
    <source>
        <dbReference type="Pfam" id="PF07743"/>
    </source>
</evidence>
<keyword evidence="3" id="KW-0175">Coiled coil</keyword>
<gene>
    <name evidence="5" type="ORF">BXZ70DRAFT_1008209</name>
</gene>
<proteinExistence type="inferred from homology"/>
<dbReference type="GO" id="GO:0051259">
    <property type="term" value="P:protein complex oligomerization"/>
    <property type="evidence" value="ECO:0007669"/>
    <property type="project" value="InterPro"/>
</dbReference>
<dbReference type="InterPro" id="IPR036386">
    <property type="entry name" value="HscB_C_sf"/>
</dbReference>
<evidence type="ECO:0000313" key="5">
    <source>
        <dbReference type="EMBL" id="KAH8100721.1"/>
    </source>
</evidence>
<keyword evidence="6" id="KW-1185">Reference proteome</keyword>
<dbReference type="SUPFAM" id="SSF47144">
    <property type="entry name" value="HSC20 (HSCB), C-terminal oligomerisation domain"/>
    <property type="match status" value="1"/>
</dbReference>
<dbReference type="EMBL" id="JAEVFJ010000015">
    <property type="protein sequence ID" value="KAH8100721.1"/>
    <property type="molecule type" value="Genomic_DNA"/>
</dbReference>
<dbReference type="GO" id="GO:0044571">
    <property type="term" value="P:[2Fe-2S] cluster assembly"/>
    <property type="evidence" value="ECO:0007669"/>
    <property type="project" value="InterPro"/>
</dbReference>
<dbReference type="GO" id="GO:0001671">
    <property type="term" value="F:ATPase activator activity"/>
    <property type="evidence" value="ECO:0007669"/>
    <property type="project" value="InterPro"/>
</dbReference>
<dbReference type="Gene3D" id="1.10.287.110">
    <property type="entry name" value="DnaJ domain"/>
    <property type="match status" value="1"/>
</dbReference>
<organism evidence="5 6">
    <name type="scientific">Cristinia sonorae</name>
    <dbReference type="NCBI Taxonomy" id="1940300"/>
    <lineage>
        <taxon>Eukaryota</taxon>
        <taxon>Fungi</taxon>
        <taxon>Dikarya</taxon>
        <taxon>Basidiomycota</taxon>
        <taxon>Agaricomycotina</taxon>
        <taxon>Agaricomycetes</taxon>
        <taxon>Agaricomycetidae</taxon>
        <taxon>Agaricales</taxon>
        <taxon>Pleurotineae</taxon>
        <taxon>Stephanosporaceae</taxon>
        <taxon>Cristinia</taxon>
    </lineage>
</organism>
<dbReference type="PANTHER" id="PTHR14021">
    <property type="entry name" value="IRON-SULFUR CLUSTER CO-CHAPERONE PROTEIN HSCB"/>
    <property type="match status" value="1"/>
</dbReference>
<dbReference type="InterPro" id="IPR004640">
    <property type="entry name" value="HscB"/>
</dbReference>
<evidence type="ECO:0000313" key="6">
    <source>
        <dbReference type="Proteomes" id="UP000813824"/>
    </source>
</evidence>
<keyword evidence="2" id="KW-0143">Chaperone</keyword>
<dbReference type="AlphaFoldDB" id="A0A8K0XQK4"/>
<comment type="caution">
    <text evidence="5">The sequence shown here is derived from an EMBL/GenBank/DDBJ whole genome shotgun (WGS) entry which is preliminary data.</text>
</comment>
<evidence type="ECO:0000256" key="3">
    <source>
        <dbReference type="SAM" id="Coils"/>
    </source>
</evidence>
<sequence length="170" mass="19275">MSYHEVMGFNYQPNPFQLDHSTLRARFLALQRLVHPDRWAVKSPTSGEIAARVSEAVNTINSHLSNPFLRTAYILQREGVASESESILDDPDVVMEVMEVREALEEAESEEEVERIRLQNQERLKAVEAELSQLVAAKAWDSVATAATRLKYLQGIEQAARAWPHSVHDH</sequence>
<dbReference type="PANTHER" id="PTHR14021:SF15">
    <property type="entry name" value="IRON-SULFUR CLUSTER CO-CHAPERONE PROTEIN HSCB"/>
    <property type="match status" value="1"/>
</dbReference>
<dbReference type="Proteomes" id="UP000813824">
    <property type="component" value="Unassembled WGS sequence"/>
</dbReference>
<dbReference type="GO" id="GO:0005739">
    <property type="term" value="C:mitochondrion"/>
    <property type="evidence" value="ECO:0007669"/>
    <property type="project" value="TreeGrafter"/>
</dbReference>
<dbReference type="SUPFAM" id="SSF46565">
    <property type="entry name" value="Chaperone J-domain"/>
    <property type="match status" value="1"/>
</dbReference>